<feature type="chain" id="PRO_5005190007" description="EF-hand domain-containing protein" evidence="1">
    <location>
        <begin position="22"/>
        <end position="426"/>
    </location>
</feature>
<organism evidence="2 3">
    <name type="scientific">Vitrella brassicaformis (strain CCMP3155)</name>
    <dbReference type="NCBI Taxonomy" id="1169540"/>
    <lineage>
        <taxon>Eukaryota</taxon>
        <taxon>Sar</taxon>
        <taxon>Alveolata</taxon>
        <taxon>Colpodellida</taxon>
        <taxon>Vitrellaceae</taxon>
        <taxon>Vitrella</taxon>
    </lineage>
</organism>
<name>A0A0G4FZU9_VITBC</name>
<dbReference type="EMBL" id="CDMY01000537">
    <property type="protein sequence ID" value="CEM21168.1"/>
    <property type="molecule type" value="Genomic_DNA"/>
</dbReference>
<feature type="signal peptide" evidence="1">
    <location>
        <begin position="1"/>
        <end position="21"/>
    </location>
</feature>
<evidence type="ECO:0008006" key="4">
    <source>
        <dbReference type="Google" id="ProtNLM"/>
    </source>
</evidence>
<dbReference type="VEuPathDB" id="CryptoDB:Vbra_21843"/>
<dbReference type="Proteomes" id="UP000041254">
    <property type="component" value="Unassembled WGS sequence"/>
</dbReference>
<proteinExistence type="predicted"/>
<protein>
    <recommendedName>
        <fullName evidence="4">EF-hand domain-containing protein</fullName>
    </recommendedName>
</protein>
<dbReference type="InParanoid" id="A0A0G4FZU9"/>
<evidence type="ECO:0000256" key="1">
    <source>
        <dbReference type="SAM" id="SignalP"/>
    </source>
</evidence>
<gene>
    <name evidence="2" type="ORF">Vbra_21843</name>
</gene>
<evidence type="ECO:0000313" key="3">
    <source>
        <dbReference type="Proteomes" id="UP000041254"/>
    </source>
</evidence>
<reference evidence="2 3" key="1">
    <citation type="submission" date="2014-11" db="EMBL/GenBank/DDBJ databases">
        <authorList>
            <person name="Zhu J."/>
            <person name="Qi W."/>
            <person name="Song R."/>
        </authorList>
    </citation>
    <scope>NUCLEOTIDE SEQUENCE [LARGE SCALE GENOMIC DNA]</scope>
</reference>
<keyword evidence="1" id="KW-0732">Signal</keyword>
<accession>A0A0G4FZU9</accession>
<sequence>MNRNLELIILLVLSVLTQTWADCSTLVAENVFRTRDVTAFFHDTPAKLPSSSAESLPVCRQFVDEPSCCTGKGFLRIEEMHQEDIERRENYTAQIRSRWEEIANVLDTFPLDDYIDAAAEMAGSAGESLENIARDWFGLEVDASGAKEAVQNELKKWDEKRKELGLGKQLNASLPQVDDAFDTILADLEKYNLGLYCLACDPDASRFVTTSNRTGEVVLKVAKGDCDRLLADERDFRNSSWSNAIAAMYATYSFIEDFKGNSDNKMTKDEFRRAIFARLDEPDPAEEEGALVEEDFDSQVERIIGVMPDADSVQELIFMEARRRRALQPNIPLTLDRICVDNETEGYDAYRAADGLPQRLTVLNGNNGSSGDAMMMLGPRASTQLFPTTTPPDSSTAAAGCGRAGAFLRWAVVAIICWYGLCWLDG</sequence>
<evidence type="ECO:0000313" key="2">
    <source>
        <dbReference type="EMBL" id="CEM21168.1"/>
    </source>
</evidence>
<dbReference type="AlphaFoldDB" id="A0A0G4FZU9"/>
<keyword evidence="3" id="KW-1185">Reference proteome</keyword>